<evidence type="ECO:0000313" key="8">
    <source>
        <dbReference type="EMBL" id="GLS64923.1"/>
    </source>
</evidence>
<dbReference type="SUPFAM" id="SSF46785">
    <property type="entry name" value="Winged helix' DNA-binding domain"/>
    <property type="match status" value="1"/>
</dbReference>
<name>A0A512J0V3_9HYPH</name>
<dbReference type="InterPro" id="IPR036388">
    <property type="entry name" value="WH-like_DNA-bd_sf"/>
</dbReference>
<protein>
    <recommendedName>
        <fullName evidence="11">Crp/Fnr family transcriptional regulator</fullName>
    </recommendedName>
</protein>
<evidence type="ECO:0000259" key="6">
    <source>
        <dbReference type="PROSITE" id="PS51063"/>
    </source>
</evidence>
<keyword evidence="3" id="KW-0804">Transcription</keyword>
<dbReference type="GO" id="GO:0005829">
    <property type="term" value="C:cytosol"/>
    <property type="evidence" value="ECO:0007669"/>
    <property type="project" value="TreeGrafter"/>
</dbReference>
<dbReference type="InterPro" id="IPR018490">
    <property type="entry name" value="cNMP-bd_dom_sf"/>
</dbReference>
<evidence type="ECO:0000256" key="4">
    <source>
        <dbReference type="SAM" id="MobiDB-lite"/>
    </source>
</evidence>
<dbReference type="Gene3D" id="2.60.120.10">
    <property type="entry name" value="Jelly Rolls"/>
    <property type="match status" value="1"/>
</dbReference>
<dbReference type="Gene3D" id="1.10.10.10">
    <property type="entry name" value="Winged helix-like DNA-binding domain superfamily/Winged helix DNA-binding domain"/>
    <property type="match status" value="1"/>
</dbReference>
<feature type="region of interest" description="Disordered" evidence="4">
    <location>
        <begin position="1"/>
        <end position="25"/>
    </location>
</feature>
<sequence length="280" mass="30214">MKRSVDGAGSHAAFRPTCINPGPQPPMPPTLVALAPTRTPAPLIASALFLSESGVGFDDGAAFLDRLTPGEAARLREAGRSLSLVPGQSVFEQGEPHAGIFLIEEGRVRVFYTGPSGRQITLAYWTPGHFIGCPSLTGGGSHQWSGQAIEPCRVLALSAATLRNLVRQMPNFALCLIEALEAKGRCYTAMAQMLGTRSVIERLAQLLLTLGDLYGRREGAAVVIERRITHDEIAALVGSTRQWVTMMLRRFQQEGVVAVDKACIRLTRPSRLQDIVQGES</sequence>
<evidence type="ECO:0000256" key="1">
    <source>
        <dbReference type="ARBA" id="ARBA00023015"/>
    </source>
</evidence>
<evidence type="ECO:0000259" key="5">
    <source>
        <dbReference type="PROSITE" id="PS50042"/>
    </source>
</evidence>
<keyword evidence="10" id="KW-1185">Reference proteome</keyword>
<dbReference type="PANTHER" id="PTHR24567:SF68">
    <property type="entry name" value="DNA-BINDING TRANSCRIPTIONAL DUAL REGULATOR CRP"/>
    <property type="match status" value="1"/>
</dbReference>
<evidence type="ECO:0000256" key="2">
    <source>
        <dbReference type="ARBA" id="ARBA00023125"/>
    </source>
</evidence>
<dbReference type="EMBL" id="BSPK01000058">
    <property type="protein sequence ID" value="GLS64923.1"/>
    <property type="molecule type" value="Genomic_DNA"/>
</dbReference>
<evidence type="ECO:0000313" key="9">
    <source>
        <dbReference type="Proteomes" id="UP000321960"/>
    </source>
</evidence>
<dbReference type="SMART" id="SM00100">
    <property type="entry name" value="cNMP"/>
    <property type="match status" value="1"/>
</dbReference>
<dbReference type="InterPro" id="IPR014710">
    <property type="entry name" value="RmlC-like_jellyroll"/>
</dbReference>
<dbReference type="InterPro" id="IPR036390">
    <property type="entry name" value="WH_DNA-bd_sf"/>
</dbReference>
<reference evidence="10" key="2">
    <citation type="journal article" date="2019" name="Int. J. Syst. Evol. Microbiol.">
        <title>The Global Catalogue of Microorganisms (GCM) 10K type strain sequencing project: providing services to taxonomists for standard genome sequencing and annotation.</title>
        <authorList>
            <consortium name="The Broad Institute Genomics Platform"/>
            <consortium name="The Broad Institute Genome Sequencing Center for Infectious Disease"/>
            <person name="Wu L."/>
            <person name="Ma J."/>
        </authorList>
    </citation>
    <scope>NUCLEOTIDE SEQUENCE [LARGE SCALE GENOMIC DNA]</scope>
    <source>
        <strain evidence="10">NBRC 107715</strain>
    </source>
</reference>
<dbReference type="Pfam" id="PF13545">
    <property type="entry name" value="HTH_Crp_2"/>
    <property type="match status" value="1"/>
</dbReference>
<dbReference type="GO" id="GO:0003677">
    <property type="term" value="F:DNA binding"/>
    <property type="evidence" value="ECO:0007669"/>
    <property type="project" value="UniProtKB-KW"/>
</dbReference>
<reference evidence="8" key="1">
    <citation type="journal article" date="2014" name="Int. J. Syst. Evol. Microbiol.">
        <title>Complete genome of a new Firmicutes species belonging to the dominant human colonic microbiota ('Ruminococcus bicirculans') reveals two chromosomes and a selective capacity to utilize plant glucans.</title>
        <authorList>
            <consortium name="NISC Comparative Sequencing Program"/>
            <person name="Wegmann U."/>
            <person name="Louis P."/>
            <person name="Goesmann A."/>
            <person name="Henrissat B."/>
            <person name="Duncan S.H."/>
            <person name="Flint H.J."/>
        </authorList>
    </citation>
    <scope>NUCLEOTIDE SEQUENCE</scope>
    <source>
        <strain evidence="8">NBRC 107715</strain>
    </source>
</reference>
<proteinExistence type="predicted"/>
<dbReference type="PROSITE" id="PS51063">
    <property type="entry name" value="HTH_CRP_2"/>
    <property type="match status" value="1"/>
</dbReference>
<dbReference type="InterPro" id="IPR000595">
    <property type="entry name" value="cNMP-bd_dom"/>
</dbReference>
<dbReference type="Pfam" id="PF00027">
    <property type="entry name" value="cNMP_binding"/>
    <property type="match status" value="1"/>
</dbReference>
<keyword evidence="1" id="KW-0805">Transcription regulation</keyword>
<keyword evidence="2" id="KW-0238">DNA-binding</keyword>
<dbReference type="SMART" id="SM00419">
    <property type="entry name" value="HTH_CRP"/>
    <property type="match status" value="1"/>
</dbReference>
<reference evidence="8" key="4">
    <citation type="submission" date="2023-01" db="EMBL/GenBank/DDBJ databases">
        <title>Draft genome sequence of Methylobacterium oxalidis strain NBRC 107715.</title>
        <authorList>
            <person name="Sun Q."/>
            <person name="Mori K."/>
        </authorList>
    </citation>
    <scope>NUCLEOTIDE SEQUENCE</scope>
    <source>
        <strain evidence="8">NBRC 107715</strain>
    </source>
</reference>
<evidence type="ECO:0000256" key="3">
    <source>
        <dbReference type="ARBA" id="ARBA00023163"/>
    </source>
</evidence>
<dbReference type="EMBL" id="BJZU01000027">
    <property type="protein sequence ID" value="GEP03596.1"/>
    <property type="molecule type" value="Genomic_DNA"/>
</dbReference>
<dbReference type="Proteomes" id="UP000321960">
    <property type="component" value="Unassembled WGS sequence"/>
</dbReference>
<evidence type="ECO:0008006" key="11">
    <source>
        <dbReference type="Google" id="ProtNLM"/>
    </source>
</evidence>
<gene>
    <name evidence="8" type="ORF">GCM10007888_33040</name>
    <name evidence="7" type="ORF">MOX02_16340</name>
</gene>
<dbReference type="PROSITE" id="PS50042">
    <property type="entry name" value="CNMP_BINDING_3"/>
    <property type="match status" value="1"/>
</dbReference>
<dbReference type="InterPro" id="IPR012318">
    <property type="entry name" value="HTH_CRP"/>
</dbReference>
<dbReference type="CDD" id="cd00038">
    <property type="entry name" value="CAP_ED"/>
    <property type="match status" value="1"/>
</dbReference>
<comment type="caution">
    <text evidence="7">The sequence shown here is derived from an EMBL/GenBank/DDBJ whole genome shotgun (WGS) entry which is preliminary data.</text>
</comment>
<dbReference type="AlphaFoldDB" id="A0A512J0V3"/>
<accession>A0A512J0V3</accession>
<reference evidence="7 9" key="3">
    <citation type="submission" date="2019-07" db="EMBL/GenBank/DDBJ databases">
        <title>Whole genome shotgun sequence of Methylobacterium oxalidis NBRC 107715.</title>
        <authorList>
            <person name="Hosoyama A."/>
            <person name="Uohara A."/>
            <person name="Ohji S."/>
            <person name="Ichikawa N."/>
        </authorList>
    </citation>
    <scope>NUCLEOTIDE SEQUENCE [LARGE SCALE GENOMIC DNA]</scope>
    <source>
        <strain evidence="7 9">NBRC 107715</strain>
    </source>
</reference>
<dbReference type="PANTHER" id="PTHR24567">
    <property type="entry name" value="CRP FAMILY TRANSCRIPTIONAL REGULATORY PROTEIN"/>
    <property type="match status" value="1"/>
</dbReference>
<organism evidence="7 9">
    <name type="scientific">Methylobacterium oxalidis</name>
    <dbReference type="NCBI Taxonomy" id="944322"/>
    <lineage>
        <taxon>Bacteria</taxon>
        <taxon>Pseudomonadati</taxon>
        <taxon>Pseudomonadota</taxon>
        <taxon>Alphaproteobacteria</taxon>
        <taxon>Hyphomicrobiales</taxon>
        <taxon>Methylobacteriaceae</taxon>
        <taxon>Methylobacterium</taxon>
    </lineage>
</organism>
<feature type="domain" description="Cyclic nucleotide-binding" evidence="5">
    <location>
        <begin position="63"/>
        <end position="166"/>
    </location>
</feature>
<dbReference type="Proteomes" id="UP001156856">
    <property type="component" value="Unassembled WGS sequence"/>
</dbReference>
<dbReference type="SUPFAM" id="SSF51206">
    <property type="entry name" value="cAMP-binding domain-like"/>
    <property type="match status" value="1"/>
</dbReference>
<dbReference type="GO" id="GO:0003700">
    <property type="term" value="F:DNA-binding transcription factor activity"/>
    <property type="evidence" value="ECO:0007669"/>
    <property type="project" value="TreeGrafter"/>
</dbReference>
<dbReference type="InterPro" id="IPR050397">
    <property type="entry name" value="Env_Response_Regulators"/>
</dbReference>
<feature type="domain" description="HTH crp-type" evidence="6">
    <location>
        <begin position="197"/>
        <end position="270"/>
    </location>
</feature>
<evidence type="ECO:0000313" key="10">
    <source>
        <dbReference type="Proteomes" id="UP001156856"/>
    </source>
</evidence>
<evidence type="ECO:0000313" key="7">
    <source>
        <dbReference type="EMBL" id="GEP03596.1"/>
    </source>
</evidence>